<name>A0AAW4X2L1_9FIRM</name>
<dbReference type="AlphaFoldDB" id="A0AAW4X2L1"/>
<dbReference type="SUPFAM" id="SSF53098">
    <property type="entry name" value="Ribonuclease H-like"/>
    <property type="match status" value="1"/>
</dbReference>
<evidence type="ECO:0000313" key="2">
    <source>
        <dbReference type="EMBL" id="MCC3146055.1"/>
    </source>
</evidence>
<dbReference type="InterPro" id="IPR001584">
    <property type="entry name" value="Integrase_cat-core"/>
</dbReference>
<comment type="caution">
    <text evidence="2">The sequence shown here is derived from an EMBL/GenBank/DDBJ whole genome shotgun (WGS) entry which is preliminary data.</text>
</comment>
<reference evidence="2 3" key="1">
    <citation type="submission" date="2021-10" db="EMBL/GenBank/DDBJ databases">
        <authorList>
            <person name="Grouzdev D.S."/>
            <person name="Pantiukh K.S."/>
            <person name="Krutkina M.S."/>
        </authorList>
    </citation>
    <scope>NUCLEOTIDE SEQUENCE [LARGE SCALE GENOMIC DNA]</scope>
    <source>
        <strain evidence="2 3">Z-7514</strain>
    </source>
</reference>
<organism evidence="2 3">
    <name type="scientific">Halanaerobium polyolivorans</name>
    <dbReference type="NCBI Taxonomy" id="2886943"/>
    <lineage>
        <taxon>Bacteria</taxon>
        <taxon>Bacillati</taxon>
        <taxon>Bacillota</taxon>
        <taxon>Clostridia</taxon>
        <taxon>Halanaerobiales</taxon>
        <taxon>Halanaerobiaceae</taxon>
        <taxon>Halanaerobium</taxon>
    </lineage>
</organism>
<dbReference type="EMBL" id="JAJFAT010000034">
    <property type="protein sequence ID" value="MCC3146055.1"/>
    <property type="molecule type" value="Genomic_DNA"/>
</dbReference>
<protein>
    <submittedName>
        <fullName evidence="2">DDE-type integrase/transposase/recombinase</fullName>
    </submittedName>
</protein>
<dbReference type="Gene3D" id="3.30.420.10">
    <property type="entry name" value="Ribonuclease H-like superfamily/Ribonuclease H"/>
    <property type="match status" value="1"/>
</dbReference>
<dbReference type="InterPro" id="IPR036397">
    <property type="entry name" value="RNaseH_sf"/>
</dbReference>
<accession>A0AAW4X2L1</accession>
<dbReference type="PROSITE" id="PS50994">
    <property type="entry name" value="INTEGRASE"/>
    <property type="match status" value="1"/>
</dbReference>
<dbReference type="InterPro" id="IPR012337">
    <property type="entry name" value="RNaseH-like_sf"/>
</dbReference>
<dbReference type="Proteomes" id="UP001199296">
    <property type="component" value="Unassembled WGS sequence"/>
</dbReference>
<gene>
    <name evidence="2" type="ORF">LJ207_12110</name>
</gene>
<dbReference type="RefSeq" id="WP_229346753.1">
    <property type="nucleotide sequence ID" value="NZ_JAJFAT010000034.1"/>
</dbReference>
<feature type="domain" description="Integrase catalytic" evidence="1">
    <location>
        <begin position="1"/>
        <end position="85"/>
    </location>
</feature>
<keyword evidence="3" id="KW-1185">Reference proteome</keyword>
<evidence type="ECO:0000259" key="1">
    <source>
        <dbReference type="PROSITE" id="PS50994"/>
    </source>
</evidence>
<evidence type="ECO:0000313" key="3">
    <source>
        <dbReference type="Proteomes" id="UP001199296"/>
    </source>
</evidence>
<sequence length="85" mass="9532">MFSRMIVAHEVWSKENAENSKRLIRKAFLAQKIANKDKPLVLHSDNGSPMKGAAFLATIEKLGVQSSYSRPRVINENPYSITTLS</sequence>
<dbReference type="GO" id="GO:0003676">
    <property type="term" value="F:nucleic acid binding"/>
    <property type="evidence" value="ECO:0007669"/>
    <property type="project" value="InterPro"/>
</dbReference>
<proteinExistence type="predicted"/>
<dbReference type="GO" id="GO:0015074">
    <property type="term" value="P:DNA integration"/>
    <property type="evidence" value="ECO:0007669"/>
    <property type="project" value="InterPro"/>
</dbReference>
<dbReference type="Pfam" id="PF00665">
    <property type="entry name" value="rve"/>
    <property type="match status" value="1"/>
</dbReference>